<feature type="domain" description="Metallo-beta-lactamase" evidence="1">
    <location>
        <begin position="20"/>
        <end position="227"/>
    </location>
</feature>
<proteinExistence type="predicted"/>
<accession>A0A919WGS2</accession>
<dbReference type="InterPro" id="IPR050662">
    <property type="entry name" value="Sec-metab_biosynth-thioest"/>
</dbReference>
<dbReference type="InterPro" id="IPR036866">
    <property type="entry name" value="RibonucZ/Hydroxyglut_hydro"/>
</dbReference>
<name>A0A919WGS2_9BACI</name>
<comment type="caution">
    <text evidence="2">The sequence shown here is derived from an EMBL/GenBank/DDBJ whole genome shotgun (WGS) entry which is preliminary data.</text>
</comment>
<dbReference type="InterPro" id="IPR001279">
    <property type="entry name" value="Metallo-B-lactamas"/>
</dbReference>
<dbReference type="AlphaFoldDB" id="A0A919WGS2"/>
<evidence type="ECO:0000313" key="2">
    <source>
        <dbReference type="EMBL" id="GIN61708.1"/>
    </source>
</evidence>
<dbReference type="SMART" id="SM00849">
    <property type="entry name" value="Lactamase_B"/>
    <property type="match status" value="1"/>
</dbReference>
<dbReference type="PANTHER" id="PTHR23131:SF4">
    <property type="entry name" value="METALLO-BETA-LACTAMASE SUPERFAMILY POTEIN"/>
    <property type="match status" value="1"/>
</dbReference>
<organism evidence="2 3">
    <name type="scientific">Robertmurraya siralis</name>
    <dbReference type="NCBI Taxonomy" id="77777"/>
    <lineage>
        <taxon>Bacteria</taxon>
        <taxon>Bacillati</taxon>
        <taxon>Bacillota</taxon>
        <taxon>Bacilli</taxon>
        <taxon>Bacillales</taxon>
        <taxon>Bacillaceae</taxon>
        <taxon>Robertmurraya</taxon>
    </lineage>
</organism>
<dbReference type="EMBL" id="BORC01000002">
    <property type="protein sequence ID" value="GIN61708.1"/>
    <property type="molecule type" value="Genomic_DNA"/>
</dbReference>
<protein>
    <submittedName>
        <fullName evidence="2">MBL fold metallo-hydrolase</fullName>
    </submittedName>
</protein>
<dbReference type="SUPFAM" id="SSF56281">
    <property type="entry name" value="Metallo-hydrolase/oxidoreductase"/>
    <property type="match status" value="1"/>
</dbReference>
<dbReference type="Proteomes" id="UP000682111">
    <property type="component" value="Unassembled WGS sequence"/>
</dbReference>
<dbReference type="RefSeq" id="WP_095308601.1">
    <property type="nucleotide sequence ID" value="NZ_BORC01000002.1"/>
</dbReference>
<dbReference type="Pfam" id="PF00753">
    <property type="entry name" value="Lactamase_B"/>
    <property type="match status" value="1"/>
</dbReference>
<evidence type="ECO:0000259" key="1">
    <source>
        <dbReference type="SMART" id="SM00849"/>
    </source>
</evidence>
<dbReference type="PANTHER" id="PTHR23131">
    <property type="entry name" value="ENDORIBONUCLEASE LACTB2"/>
    <property type="match status" value="1"/>
</dbReference>
<dbReference type="Pfam" id="PF21221">
    <property type="entry name" value="B_lactamase-like_C"/>
    <property type="match status" value="1"/>
</dbReference>
<dbReference type="InterPro" id="IPR036388">
    <property type="entry name" value="WH-like_DNA-bd_sf"/>
</dbReference>
<keyword evidence="3" id="KW-1185">Reference proteome</keyword>
<dbReference type="Gene3D" id="1.10.10.10">
    <property type="entry name" value="Winged helix-like DNA-binding domain superfamily/Winged helix DNA-binding domain"/>
    <property type="match status" value="1"/>
</dbReference>
<dbReference type="OrthoDB" id="9761531at2"/>
<reference evidence="2" key="1">
    <citation type="submission" date="2021-03" db="EMBL/GenBank/DDBJ databases">
        <title>Antimicrobial resistance genes in bacteria isolated from Japanese honey, and their potential for conferring macrolide and lincosamide resistance in the American foulbrood pathogen Paenibacillus larvae.</title>
        <authorList>
            <person name="Okamoto M."/>
            <person name="Kumagai M."/>
            <person name="Kanamori H."/>
            <person name="Takamatsu D."/>
        </authorList>
    </citation>
    <scope>NUCLEOTIDE SEQUENCE</scope>
    <source>
        <strain evidence="2">J27TS8</strain>
    </source>
</reference>
<evidence type="ECO:0000313" key="3">
    <source>
        <dbReference type="Proteomes" id="UP000682111"/>
    </source>
</evidence>
<dbReference type="Gene3D" id="3.60.15.10">
    <property type="entry name" value="Ribonuclease Z/Hydroxyacylglutathione hydrolase-like"/>
    <property type="match status" value="1"/>
</dbReference>
<sequence length="313" mass="36070">MLSEFGIEQITIPLPFRLNHVNCFIADGSNGKTVLDTGLHSEVTKNIWAPIVAKNDIKNIVITHYHPDHFGYAGSLQKLTGADVWMTKTDAEVGLTYWESSSLKRKRQDYFTCGLPRELMDQLMTDEESFTARVEPYPVVQHEVVEGMKIMFGKLEFEVMFTPGHSDGLFVLYNKENSILFSTDHILPKVSPNISYRFRGNPNPLQSFITSLEKIKKLNAQYVFPSHFKPFKNANSRIDELIDHHEERLEFTYHIVKQPATVYEVTISLFQHLNLHQMRFAIGEALAHLEYLVANNQCRKYLSDDGTWHYEAV</sequence>
<dbReference type="InterPro" id="IPR048933">
    <property type="entry name" value="B_lactamase-like_C"/>
</dbReference>
<gene>
    <name evidence="2" type="ORF">J27TS8_17010</name>
</gene>